<sequence length="726" mass="80257">GSEPLRYSRVRPLTIGAITAPTLESVKDGDREEIEDNTITQWPNVILSGRAQGNEQVEIFDDGTSLGTVDVPESGHWQYPVNRLLSGPHSLYVEALYGSGLPPSVTRRFTVRLNLIEPLIPKAYNPPANDRIRMSDIYADQYLDVEVPHYKGMDSIHSLKVRWEGRVGYHDGDIVVVGPNPGPRRLRIPRLEVIDNIGGSVTVGYSVKENDDAQTLESQRLTLHIDPQALDLPAPTYSRSARRITVDHADIRTGYKIRVRWTIDGVALEGPEEDVYTGQPYHYDVPAEWIGQSQDKTTLVNYSVRRTGSSELSMFSQVLRLTFNEPAISDIRDSRGSIAPGGNTAETSVTVTGTASKRERVQLFDVGNPVPISAPALADATTGIWSVTLDGLADKLYVLKAKALYGSGLESSERRFTVRAIVAPTLENVKGGDGQEIANNTTTPWPNVTLFGKAQANERIRVFDATTVLGTVDVPSSGNWEYPVNRLLSGLHRLRVEALYGSGLPASATRSFTVKLDLLKPSVPKAYNPPARDRLRMSDIYYDQYLEVEVPHYKGMDSIHSLKVRWEGRVGYHDGPVVPVGANPGPRRLRVPRLEVIDNIGASVTVGYSVKENASSETLESQRLTLHIDPQELNLHTPTYSSAAKRITVDHADIKTGYKIRVRWTIDGTALEGPEENLSTGQAYHYNVPAAWITQSQGKTVLVNYSVWRTGTTGLTMFSRVLRLTF</sequence>
<evidence type="ECO:0000313" key="2">
    <source>
        <dbReference type="Proteomes" id="UP000617171"/>
    </source>
</evidence>
<dbReference type="Gene3D" id="2.60.40.10">
    <property type="entry name" value="Immunoglobulins"/>
    <property type="match status" value="2"/>
</dbReference>
<dbReference type="EMBL" id="JABWQV010000083">
    <property type="protein sequence ID" value="MBC3347803.1"/>
    <property type="molecule type" value="Genomic_DNA"/>
</dbReference>
<keyword evidence="2" id="KW-1185">Reference proteome</keyword>
<comment type="caution">
    <text evidence="1">The sequence shown here is derived from an EMBL/GenBank/DDBJ whole genome shotgun (WGS) entry which is preliminary data.</text>
</comment>
<reference evidence="1 2" key="1">
    <citation type="journal article" date="2020" name="Microorganisms">
        <title>Reliable Identification of Environmental Pseudomonas Isolates Using the rpoD Gene.</title>
        <authorList>
            <consortium name="The Broad Institute Genome Sequencing Platform"/>
            <person name="Girard L."/>
            <person name="Lood C."/>
            <person name="Rokni-Zadeh H."/>
            <person name="van Noort V."/>
            <person name="Lavigne R."/>
            <person name="De Mot R."/>
        </authorList>
    </citation>
    <scope>NUCLEOTIDE SEQUENCE [LARGE SCALE GENOMIC DNA]</scope>
    <source>
        <strain evidence="1 2">SWRI196</strain>
    </source>
</reference>
<gene>
    <name evidence="1" type="ORF">HU811_14285</name>
</gene>
<feature type="non-terminal residue" evidence="1">
    <location>
        <position position="1"/>
    </location>
</feature>
<protein>
    <recommendedName>
        <fullName evidence="3">Ig-like domain repeat protein</fullName>
    </recommendedName>
</protein>
<evidence type="ECO:0000313" key="1">
    <source>
        <dbReference type="EMBL" id="MBC3347803.1"/>
    </source>
</evidence>
<proteinExistence type="predicted"/>
<dbReference type="InterPro" id="IPR013783">
    <property type="entry name" value="Ig-like_fold"/>
</dbReference>
<evidence type="ECO:0008006" key="3">
    <source>
        <dbReference type="Google" id="ProtNLM"/>
    </source>
</evidence>
<accession>A0ABR6UU21</accession>
<name>A0ABR6UU21_9PSED</name>
<dbReference type="Proteomes" id="UP000617171">
    <property type="component" value="Unassembled WGS sequence"/>
</dbReference>
<organism evidence="1 2">
    <name type="scientific">Pseudomonas tehranensis</name>
    <dbReference type="NCBI Taxonomy" id="2745502"/>
    <lineage>
        <taxon>Bacteria</taxon>
        <taxon>Pseudomonadati</taxon>
        <taxon>Pseudomonadota</taxon>
        <taxon>Gammaproteobacteria</taxon>
        <taxon>Pseudomonadales</taxon>
        <taxon>Pseudomonadaceae</taxon>
        <taxon>Pseudomonas</taxon>
    </lineage>
</organism>